<proteinExistence type="predicted"/>
<feature type="transmembrane region" description="Helical" evidence="1">
    <location>
        <begin position="337"/>
        <end position="353"/>
    </location>
</feature>
<dbReference type="InterPro" id="IPR022385">
    <property type="entry name" value="Rhs_assc_core"/>
</dbReference>
<dbReference type="EMBL" id="FNBN01000012">
    <property type="protein sequence ID" value="SDH43243.1"/>
    <property type="molecule type" value="Genomic_DNA"/>
</dbReference>
<sequence length="406" mass="45518">MNVYRYGFNGKENDNEVKGEGSQQDYGMRVYDPRVGKFLSVDPLTKSYPELTPYQFASNTPIQAIDLDGAEAFFVHGTESSAKRWTESNMAKRGVQTLLRLTNNKYYNVGFNWGSIVYNDYGIRAEAAKQLATYVLRNRVKGEEITLIGHSHGGNVAIQAAKIIYEGTGIKVNIITIGTPAYNKKGGVENPETNKKYINDHIALWNTVDGVSGGMAGDDYFKTSSITTNVEIDVSKYFDSGETVDAHSFDVLAPESIENAIKAGKVRKLKPAALKANVEVMAPKGTTTNLTVKSEKNSKKNKEMVKYAYWVLVCWTVIFILLFVSGFITFGHGIGDIIYAFYVVVFFILISILRYKVLKGRMNLIIEYFFFGVIALFIGYITLEFTLLRGPEYAWNGRFFYHDATN</sequence>
<dbReference type="PANTHER" id="PTHR32305:SF15">
    <property type="entry name" value="PROTEIN RHSA-RELATED"/>
    <property type="match status" value="1"/>
</dbReference>
<dbReference type="InterPro" id="IPR050708">
    <property type="entry name" value="T6SS_VgrG/RHS"/>
</dbReference>
<reference evidence="2 3" key="1">
    <citation type="submission" date="2016-10" db="EMBL/GenBank/DDBJ databases">
        <authorList>
            <person name="de Groot N.N."/>
        </authorList>
    </citation>
    <scope>NUCLEOTIDE SEQUENCE [LARGE SCALE GENOMIC DNA]</scope>
    <source>
        <strain evidence="2 3">DSM 527</strain>
    </source>
</reference>
<dbReference type="AlphaFoldDB" id="A0A1G8CDJ3"/>
<accession>A0A1G8CDJ3</accession>
<dbReference type="Proteomes" id="UP000199045">
    <property type="component" value="Unassembled WGS sequence"/>
</dbReference>
<dbReference type="Gene3D" id="3.40.50.1820">
    <property type="entry name" value="alpha/beta hydrolase"/>
    <property type="match status" value="1"/>
</dbReference>
<organism evidence="2 3">
    <name type="scientific">Chitinophaga filiformis</name>
    <name type="common">Myxococcus filiformis</name>
    <name type="synonym">Flexibacter filiformis</name>
    <dbReference type="NCBI Taxonomy" id="104663"/>
    <lineage>
        <taxon>Bacteria</taxon>
        <taxon>Pseudomonadati</taxon>
        <taxon>Bacteroidota</taxon>
        <taxon>Chitinophagia</taxon>
        <taxon>Chitinophagales</taxon>
        <taxon>Chitinophagaceae</taxon>
        <taxon>Chitinophaga</taxon>
    </lineage>
</organism>
<feature type="transmembrane region" description="Helical" evidence="1">
    <location>
        <begin position="307"/>
        <end position="331"/>
    </location>
</feature>
<dbReference type="STRING" id="104663.SAMN04488121_11297"/>
<dbReference type="RefSeq" id="WP_176842494.1">
    <property type="nucleotide sequence ID" value="NZ_FNBN01000012.1"/>
</dbReference>
<keyword evidence="1" id="KW-0472">Membrane</keyword>
<dbReference type="InterPro" id="IPR029058">
    <property type="entry name" value="AB_hydrolase_fold"/>
</dbReference>
<dbReference type="NCBIfam" id="TIGR03696">
    <property type="entry name" value="Rhs_assc_core"/>
    <property type="match status" value="1"/>
</dbReference>
<gene>
    <name evidence="2" type="ORF">SAMN04488121_11297</name>
</gene>
<keyword evidence="1" id="KW-1133">Transmembrane helix</keyword>
<dbReference type="SUPFAM" id="SSF53474">
    <property type="entry name" value="alpha/beta-Hydrolases"/>
    <property type="match status" value="1"/>
</dbReference>
<dbReference type="PANTHER" id="PTHR32305">
    <property type="match status" value="1"/>
</dbReference>
<evidence type="ECO:0000313" key="3">
    <source>
        <dbReference type="Proteomes" id="UP000199045"/>
    </source>
</evidence>
<dbReference type="Gene3D" id="2.180.10.10">
    <property type="entry name" value="RHS repeat-associated core"/>
    <property type="match status" value="1"/>
</dbReference>
<protein>
    <submittedName>
        <fullName evidence="2">RHS repeat-associated core domain-containing protein</fullName>
    </submittedName>
</protein>
<name>A0A1G8CDJ3_CHIFI</name>
<evidence type="ECO:0000313" key="2">
    <source>
        <dbReference type="EMBL" id="SDH43243.1"/>
    </source>
</evidence>
<feature type="transmembrane region" description="Helical" evidence="1">
    <location>
        <begin position="365"/>
        <end position="383"/>
    </location>
</feature>
<evidence type="ECO:0000256" key="1">
    <source>
        <dbReference type="SAM" id="Phobius"/>
    </source>
</evidence>
<keyword evidence="1" id="KW-0812">Transmembrane</keyword>